<protein>
    <submittedName>
        <fullName evidence="3">Methyltransferase, putative</fullName>
    </submittedName>
</protein>
<keyword evidence="4" id="KW-1185">Reference proteome</keyword>
<keyword evidence="3" id="KW-0808">Transferase</keyword>
<evidence type="ECO:0000259" key="2">
    <source>
        <dbReference type="Pfam" id="PF08242"/>
    </source>
</evidence>
<organism evidence="3 4">
    <name type="scientific">Chlamydia caviae (strain ATCC VR-813 / DSM 19441 / 03DC25 / GPIC)</name>
    <name type="common">Chlamydophila caviae</name>
    <dbReference type="NCBI Taxonomy" id="227941"/>
    <lineage>
        <taxon>Bacteria</taxon>
        <taxon>Pseudomonadati</taxon>
        <taxon>Chlamydiota</taxon>
        <taxon>Chlamydiia</taxon>
        <taxon>Chlamydiales</taxon>
        <taxon>Chlamydiaceae</taxon>
        <taxon>Chlamydia/Chlamydophila group</taxon>
        <taxon>Chlamydia</taxon>
    </lineage>
</organism>
<dbReference type="eggNOG" id="COG0500">
    <property type="taxonomic scope" value="Bacteria"/>
</dbReference>
<dbReference type="InterPro" id="IPR013217">
    <property type="entry name" value="Methyltransf_12"/>
</dbReference>
<dbReference type="RefSeq" id="WP_011006507.1">
    <property type="nucleotide sequence ID" value="NC_003361.3"/>
</dbReference>
<dbReference type="OrthoDB" id="9802097at2"/>
<evidence type="ECO:0000256" key="1">
    <source>
        <dbReference type="SAM" id="MobiDB-lite"/>
    </source>
</evidence>
<dbReference type="KEGG" id="cca:CCA_00549"/>
<name>H2VFT7_CHLCV</name>
<dbReference type="STRING" id="227941.CCA_00549"/>
<sequence length="270" mass="31110">MSRYSSNKKHHSSRKTERNSTSWEPIAEDYHKIVQGEGHYYHKEVILPKLLPLMNLQSEDSLVDIGCGQGILERAIPKECGYLGLDISPSLISIARKLRKSRDHEFKIQDLTKRLVLETPQSFSHAVAILSLQNMETPERAIKNTSKLLNDGGRFFMVLNHPCFRIPRVSSWHYDEDKKLLSRKIDRYLSKITVSIVAHPGKKQSESSISFHFPLSYWTQALSKYGFVIENMEEWISPKKSIGAHAKAENLCREEFPLFLMISCIKTHKN</sequence>
<reference evidence="3 4" key="1">
    <citation type="journal article" date="2003" name="Nucleic Acids Res.">
        <title>Genome sequence of Chlamydophila caviae (Chlamydia psittaci GPIC): examining the role of niche-specific genes in the evolution of the Chlamydiaceae.</title>
        <authorList>
            <person name="Read T.D."/>
            <person name="Myers G.S.A."/>
            <person name="Brunham R.C."/>
            <person name="Nelson W.C."/>
            <person name="Paulsen I.T."/>
            <person name="Heidelberg J.F."/>
            <person name="Holtzapple E.K."/>
            <person name="Khouri H.M."/>
            <person name="Federova N.B."/>
            <person name="Carty H.A."/>
            <person name="Umayam L.A."/>
            <person name="Haft D.H."/>
            <person name="Peterson J.D."/>
            <person name="Beanan M.J."/>
            <person name="White O."/>
            <person name="Salzberg S.L."/>
            <person name="Hsia R.-C."/>
            <person name="McClarty G."/>
            <person name="Rank R.G."/>
            <person name="Bavoil P.M."/>
            <person name="Fraser C.M."/>
        </authorList>
    </citation>
    <scope>NUCLEOTIDE SEQUENCE [LARGE SCALE GENOMIC DNA]</scope>
    <source>
        <strain evidence="4">ATCC VR-813 / DSM 19441 / 03DC25 / GPIC</strain>
    </source>
</reference>
<accession>H2VFT7</accession>
<evidence type="ECO:0000313" key="3">
    <source>
        <dbReference type="EMBL" id="AAP05292.1"/>
    </source>
</evidence>
<dbReference type="CDD" id="cd02440">
    <property type="entry name" value="AdoMet_MTases"/>
    <property type="match status" value="1"/>
</dbReference>
<feature type="region of interest" description="Disordered" evidence="1">
    <location>
        <begin position="1"/>
        <end position="21"/>
    </location>
</feature>
<dbReference type="AlphaFoldDB" id="H2VFT7"/>
<dbReference type="HOGENOM" id="CLU_049749_1_0_0"/>
<dbReference type="GO" id="GO:0032259">
    <property type="term" value="P:methylation"/>
    <property type="evidence" value="ECO:0007669"/>
    <property type="project" value="UniProtKB-KW"/>
</dbReference>
<dbReference type="EMBL" id="AE015925">
    <property type="protein sequence ID" value="AAP05292.1"/>
    <property type="molecule type" value="Genomic_DNA"/>
</dbReference>
<gene>
    <name evidence="3" type="ordered locus">CCA_00549</name>
</gene>
<evidence type="ECO:0000313" key="4">
    <source>
        <dbReference type="Proteomes" id="UP000002193"/>
    </source>
</evidence>
<dbReference type="PANTHER" id="PTHR43861:SF1">
    <property type="entry name" value="TRANS-ACONITATE 2-METHYLTRANSFERASE"/>
    <property type="match status" value="1"/>
</dbReference>
<dbReference type="Proteomes" id="UP000002193">
    <property type="component" value="Chromosome"/>
</dbReference>
<feature type="domain" description="Methyltransferase type 12" evidence="2">
    <location>
        <begin position="63"/>
        <end position="155"/>
    </location>
</feature>
<dbReference type="Pfam" id="PF08242">
    <property type="entry name" value="Methyltransf_12"/>
    <property type="match status" value="1"/>
</dbReference>
<proteinExistence type="predicted"/>
<dbReference type="SUPFAM" id="SSF53335">
    <property type="entry name" value="S-adenosyl-L-methionine-dependent methyltransferases"/>
    <property type="match status" value="1"/>
</dbReference>
<keyword evidence="3" id="KW-0489">Methyltransferase</keyword>
<dbReference type="GO" id="GO:0008168">
    <property type="term" value="F:methyltransferase activity"/>
    <property type="evidence" value="ECO:0007669"/>
    <property type="project" value="UniProtKB-KW"/>
</dbReference>
<feature type="compositionally biased region" description="Basic residues" evidence="1">
    <location>
        <begin position="1"/>
        <end position="13"/>
    </location>
</feature>
<dbReference type="Gene3D" id="3.40.50.150">
    <property type="entry name" value="Vaccinia Virus protein VP39"/>
    <property type="match status" value="1"/>
</dbReference>
<dbReference type="InterPro" id="IPR029063">
    <property type="entry name" value="SAM-dependent_MTases_sf"/>
</dbReference>
<dbReference type="PANTHER" id="PTHR43861">
    <property type="entry name" value="TRANS-ACONITATE 2-METHYLTRANSFERASE-RELATED"/>
    <property type="match status" value="1"/>
</dbReference>